<feature type="non-terminal residue" evidence="1">
    <location>
        <position position="222"/>
    </location>
</feature>
<keyword evidence="2" id="KW-1185">Reference proteome</keyword>
<reference evidence="1" key="1">
    <citation type="submission" date="2022-03" db="EMBL/GenBank/DDBJ databases">
        <authorList>
            <person name="Martin C."/>
        </authorList>
    </citation>
    <scope>NUCLEOTIDE SEQUENCE</scope>
</reference>
<evidence type="ECO:0000313" key="2">
    <source>
        <dbReference type="Proteomes" id="UP000749559"/>
    </source>
</evidence>
<evidence type="ECO:0000313" key="1">
    <source>
        <dbReference type="EMBL" id="CAH1789086.1"/>
    </source>
</evidence>
<comment type="caution">
    <text evidence="1">The sequence shown here is derived from an EMBL/GenBank/DDBJ whole genome shotgun (WGS) entry which is preliminary data.</text>
</comment>
<proteinExistence type="predicted"/>
<dbReference type="AlphaFoldDB" id="A0A8S4P4B2"/>
<name>A0A8S4P4B2_OWEFU</name>
<dbReference type="EMBL" id="CAIIXF020000007">
    <property type="protein sequence ID" value="CAH1789086.1"/>
    <property type="molecule type" value="Genomic_DNA"/>
</dbReference>
<sequence length="222" mass="25077">MSDSCNEIECNAIHFHESNHMMINEASLYIDNETVNNSDSNPHNMQLNTKSGQQISHNVDSIQSSSPVTTQLNAKSQDLRYRLISTEKNINAHLNQTNDNTSEGDVNFDLGPHNVHLNTTSGQVSQNVNSIQFSSSVTTQLNAKSHDLRYRLKSTDNNTKAHLNQTNDNTSQEDINFLFWNINRISDKLYDGCDIYELFSKYAVILLSETWLDPCDSLSFNG</sequence>
<dbReference type="Proteomes" id="UP000749559">
    <property type="component" value="Unassembled WGS sequence"/>
</dbReference>
<accession>A0A8S4P4B2</accession>
<protein>
    <submittedName>
        <fullName evidence="1">Uncharacterized protein</fullName>
    </submittedName>
</protein>
<organism evidence="1 2">
    <name type="scientific">Owenia fusiformis</name>
    <name type="common">Polychaete worm</name>
    <dbReference type="NCBI Taxonomy" id="6347"/>
    <lineage>
        <taxon>Eukaryota</taxon>
        <taxon>Metazoa</taxon>
        <taxon>Spiralia</taxon>
        <taxon>Lophotrochozoa</taxon>
        <taxon>Annelida</taxon>
        <taxon>Polychaeta</taxon>
        <taxon>Sedentaria</taxon>
        <taxon>Canalipalpata</taxon>
        <taxon>Sabellida</taxon>
        <taxon>Oweniida</taxon>
        <taxon>Oweniidae</taxon>
        <taxon>Owenia</taxon>
    </lineage>
</organism>
<gene>
    <name evidence="1" type="ORF">OFUS_LOCUS14504</name>
</gene>